<dbReference type="GO" id="GO:0005524">
    <property type="term" value="F:ATP binding"/>
    <property type="evidence" value="ECO:0007669"/>
    <property type="project" value="UniProtKB-KW"/>
</dbReference>
<dbReference type="EMBL" id="CP165625">
    <property type="protein sequence ID" value="XDU96600.1"/>
    <property type="molecule type" value="Genomic_DNA"/>
</dbReference>
<dbReference type="InterPro" id="IPR002934">
    <property type="entry name" value="Polymerase_NTP_transf_dom"/>
</dbReference>
<name>A0AB39W6G7_9FLAO</name>
<dbReference type="SUPFAM" id="SSF81301">
    <property type="entry name" value="Nucleotidyltransferase"/>
    <property type="match status" value="1"/>
</dbReference>
<dbReference type="InterPro" id="IPR043519">
    <property type="entry name" value="NT_sf"/>
</dbReference>
<dbReference type="GO" id="GO:0046872">
    <property type="term" value="F:metal ion binding"/>
    <property type="evidence" value="ECO:0007669"/>
    <property type="project" value="UniProtKB-KW"/>
</dbReference>
<keyword evidence="4" id="KW-0548">Nucleotidyltransferase</keyword>
<dbReference type="AlphaFoldDB" id="A0AB39W6G7"/>
<accession>A0AB39W6G7</accession>
<dbReference type="Gene3D" id="3.30.460.10">
    <property type="entry name" value="Beta Polymerase, domain 2"/>
    <property type="match status" value="1"/>
</dbReference>
<evidence type="ECO:0000256" key="8">
    <source>
        <dbReference type="ARBA" id="ARBA00022842"/>
    </source>
</evidence>
<dbReference type="GO" id="GO:0016779">
    <property type="term" value="F:nucleotidyltransferase activity"/>
    <property type="evidence" value="ECO:0007669"/>
    <property type="project" value="UniProtKB-KW"/>
</dbReference>
<sequence>MKKDEIINVLQKDKQYLKENYGVVTIALFGSYAKGLENPESDVDFFVEFNKPSYSILMGLYSYLEDKLNSKIEIVRKGPHISDRFFNSIEKDLIYV</sequence>
<evidence type="ECO:0000256" key="1">
    <source>
        <dbReference type="ARBA" id="ARBA00001946"/>
    </source>
</evidence>
<keyword evidence="8" id="KW-0460">Magnesium</keyword>
<feature type="domain" description="Polymerase nucleotidyl transferase" evidence="10">
    <location>
        <begin position="14"/>
        <end position="90"/>
    </location>
</feature>
<evidence type="ECO:0000259" key="10">
    <source>
        <dbReference type="Pfam" id="PF01909"/>
    </source>
</evidence>
<keyword evidence="3" id="KW-0808">Transferase</keyword>
<dbReference type="CDD" id="cd05403">
    <property type="entry name" value="NT_KNTase_like"/>
    <property type="match status" value="1"/>
</dbReference>
<keyword evidence="5" id="KW-0479">Metal-binding</keyword>
<evidence type="ECO:0000313" key="11">
    <source>
        <dbReference type="EMBL" id="XDU96600.1"/>
    </source>
</evidence>
<evidence type="ECO:0000256" key="7">
    <source>
        <dbReference type="ARBA" id="ARBA00022840"/>
    </source>
</evidence>
<evidence type="ECO:0000256" key="6">
    <source>
        <dbReference type="ARBA" id="ARBA00022741"/>
    </source>
</evidence>
<evidence type="ECO:0000256" key="3">
    <source>
        <dbReference type="ARBA" id="ARBA00022679"/>
    </source>
</evidence>
<evidence type="ECO:0000256" key="5">
    <source>
        <dbReference type="ARBA" id="ARBA00022723"/>
    </source>
</evidence>
<keyword evidence="2" id="KW-1277">Toxin-antitoxin system</keyword>
<evidence type="ECO:0000256" key="4">
    <source>
        <dbReference type="ARBA" id="ARBA00022695"/>
    </source>
</evidence>
<dbReference type="PANTHER" id="PTHR33571:SF14">
    <property type="entry name" value="PROTEIN ADENYLYLTRANSFERASE MJ0435-RELATED"/>
    <property type="match status" value="1"/>
</dbReference>
<reference evidence="11" key="1">
    <citation type="submission" date="2024-07" db="EMBL/GenBank/DDBJ databases">
        <authorList>
            <person name="Biller S.J."/>
        </authorList>
    </citation>
    <scope>NUCLEOTIDE SEQUENCE</scope>
    <source>
        <strain evidence="11">WC2409</strain>
    </source>
</reference>
<comment type="similarity">
    <text evidence="9">Belongs to the MntA antitoxin family.</text>
</comment>
<keyword evidence="7" id="KW-0067">ATP-binding</keyword>
<dbReference type="Pfam" id="PF01909">
    <property type="entry name" value="NTP_transf_2"/>
    <property type="match status" value="1"/>
</dbReference>
<evidence type="ECO:0000256" key="2">
    <source>
        <dbReference type="ARBA" id="ARBA00022649"/>
    </source>
</evidence>
<organism evidence="11">
    <name type="scientific">Flavobacterium sp. WC2409</name>
    <dbReference type="NCBI Taxonomy" id="3234139"/>
    <lineage>
        <taxon>Bacteria</taxon>
        <taxon>Pseudomonadati</taxon>
        <taxon>Bacteroidota</taxon>
        <taxon>Flavobacteriia</taxon>
        <taxon>Flavobacteriales</taxon>
        <taxon>Flavobacteriaceae</taxon>
        <taxon>Flavobacterium</taxon>
    </lineage>
</organism>
<dbReference type="PANTHER" id="PTHR33571">
    <property type="entry name" value="SSL8005 PROTEIN"/>
    <property type="match status" value="1"/>
</dbReference>
<dbReference type="InterPro" id="IPR052038">
    <property type="entry name" value="Type-VII_TA_antitoxin"/>
</dbReference>
<keyword evidence="6" id="KW-0547">Nucleotide-binding</keyword>
<proteinExistence type="inferred from homology"/>
<gene>
    <name evidence="11" type="ORF">AB3G34_05670</name>
</gene>
<comment type="cofactor">
    <cofactor evidence="1">
        <name>Mg(2+)</name>
        <dbReference type="ChEBI" id="CHEBI:18420"/>
    </cofactor>
</comment>
<evidence type="ECO:0000256" key="9">
    <source>
        <dbReference type="ARBA" id="ARBA00038276"/>
    </source>
</evidence>
<protein>
    <submittedName>
        <fullName evidence="11">Nucleotidyltransferase family protein</fullName>
    </submittedName>
</protein>
<dbReference type="RefSeq" id="WP_367752899.1">
    <property type="nucleotide sequence ID" value="NZ_CP165625.1"/>
</dbReference>